<reference evidence="12" key="3">
    <citation type="submission" date="2018-04" db="EMBL/GenBank/DDBJ databases">
        <authorList>
            <person name="Sheh A."/>
            <person name="Shen Z."/>
            <person name="Mannion A.J."/>
            <person name="Fox J.G."/>
        </authorList>
    </citation>
    <scope>NUCLEOTIDE SEQUENCE</scope>
    <source>
        <strain evidence="12">MIT 97-6194</strain>
    </source>
</reference>
<dbReference type="GO" id="GO:0005525">
    <property type="term" value="F:GTP binding"/>
    <property type="evidence" value="ECO:0007669"/>
    <property type="project" value="UniProtKB-KW"/>
</dbReference>
<keyword evidence="6" id="KW-0342">GTP-binding</keyword>
<dbReference type="PANTHER" id="PTHR46390">
    <property type="entry name" value="MANNOSE-1-PHOSPHATE GUANYLYLTRANSFERASE"/>
    <property type="match status" value="1"/>
</dbReference>
<dbReference type="Pfam" id="PF00483">
    <property type="entry name" value="NTP_transferase"/>
    <property type="match status" value="1"/>
</dbReference>
<dbReference type="InterPro" id="IPR049577">
    <property type="entry name" value="GMPP_N"/>
</dbReference>
<reference evidence="12 13" key="1">
    <citation type="journal article" date="2014" name="Genome Announc.">
        <title>Draft genome sequences of eight enterohepatic helicobacter species isolated from both laboratory and wild rodents.</title>
        <authorList>
            <person name="Sheh A."/>
            <person name="Shen Z."/>
            <person name="Fox J.G."/>
        </authorList>
    </citation>
    <scope>NUCLEOTIDE SEQUENCE [LARGE SCALE GENOMIC DNA]</scope>
    <source>
        <strain evidence="12 13">MIT 97-6194</strain>
    </source>
</reference>
<evidence type="ECO:0000256" key="7">
    <source>
        <dbReference type="ARBA" id="ARBA00047343"/>
    </source>
</evidence>
<dbReference type="InterPro" id="IPR001538">
    <property type="entry name" value="Man6P_isomerase-2_C"/>
</dbReference>
<evidence type="ECO:0000256" key="1">
    <source>
        <dbReference type="ARBA" id="ARBA00006115"/>
    </source>
</evidence>
<comment type="catalytic activity">
    <reaction evidence="7">
        <text>alpha-D-mannose 1-phosphate + GTP + H(+) = GDP-alpha-D-mannose + diphosphate</text>
        <dbReference type="Rhea" id="RHEA:15229"/>
        <dbReference type="ChEBI" id="CHEBI:15378"/>
        <dbReference type="ChEBI" id="CHEBI:33019"/>
        <dbReference type="ChEBI" id="CHEBI:37565"/>
        <dbReference type="ChEBI" id="CHEBI:57527"/>
        <dbReference type="ChEBI" id="CHEBI:58409"/>
        <dbReference type="EC" id="2.7.7.13"/>
    </reaction>
</comment>
<evidence type="ECO:0000256" key="2">
    <source>
        <dbReference type="ARBA" id="ARBA00012387"/>
    </source>
</evidence>
<evidence type="ECO:0000256" key="3">
    <source>
        <dbReference type="ARBA" id="ARBA00022679"/>
    </source>
</evidence>
<organism evidence="12 13">
    <name type="scientific">Helicobacter saguini</name>
    <dbReference type="NCBI Taxonomy" id="1548018"/>
    <lineage>
        <taxon>Bacteria</taxon>
        <taxon>Pseudomonadati</taxon>
        <taxon>Campylobacterota</taxon>
        <taxon>Epsilonproteobacteria</taxon>
        <taxon>Campylobacterales</taxon>
        <taxon>Helicobacteraceae</taxon>
        <taxon>Helicobacter</taxon>
    </lineage>
</organism>
<accession>A0A347VT12</accession>
<dbReference type="InterPro" id="IPR014710">
    <property type="entry name" value="RmlC-like_jellyroll"/>
</dbReference>
<reference evidence="12 13" key="2">
    <citation type="journal article" date="2016" name="Infect. Immun.">
        <title>Helicobacter saguini, a Novel Helicobacter Isolated from Cotton-Top Tamarins with Ulcerative Colitis, Has Proinflammatory Properties and Induces Typhlocolitis and Dysplasia in Gnotobiotic IL-10-/- Mice.</title>
        <authorList>
            <person name="Shen Z."/>
            <person name="Mannion A."/>
            <person name="Whary M.T."/>
            <person name="Muthupalani S."/>
            <person name="Sheh A."/>
            <person name="Feng Y."/>
            <person name="Gong G."/>
            <person name="Vandamme P."/>
            <person name="Holcombe H.R."/>
            <person name="Paster B.J."/>
            <person name="Fox J.G."/>
        </authorList>
    </citation>
    <scope>NUCLEOTIDE SEQUENCE [LARGE SCALE GENOMIC DNA]</scope>
    <source>
        <strain evidence="12 13">MIT 97-6194</strain>
    </source>
</reference>
<dbReference type="PANTHER" id="PTHR46390:SF1">
    <property type="entry name" value="MANNOSE-1-PHOSPHATE GUANYLYLTRANSFERASE"/>
    <property type="match status" value="1"/>
</dbReference>
<keyword evidence="3" id="KW-0808">Transferase</keyword>
<protein>
    <recommendedName>
        <fullName evidence="2">mannose-1-phosphate guanylyltransferase</fullName>
        <ecNumber evidence="2">2.7.7.13</ecNumber>
    </recommendedName>
</protein>
<evidence type="ECO:0000313" key="12">
    <source>
        <dbReference type="EMBL" id="TLD95046.1"/>
    </source>
</evidence>
<dbReference type="RefSeq" id="WP_034572301.1">
    <property type="nucleotide sequence ID" value="NZ_JRMP02000004.1"/>
</dbReference>
<evidence type="ECO:0000313" key="11">
    <source>
        <dbReference type="EMBL" id="MWV69397.1"/>
    </source>
</evidence>
<dbReference type="Gene3D" id="2.60.120.10">
    <property type="entry name" value="Jelly Rolls"/>
    <property type="match status" value="1"/>
</dbReference>
<proteinExistence type="inferred from homology"/>
<dbReference type="CDD" id="cd02509">
    <property type="entry name" value="GDP-M1P_Guanylyltransferase"/>
    <property type="match status" value="1"/>
</dbReference>
<dbReference type="EMBL" id="JRMP02000004">
    <property type="protein sequence ID" value="TLD95046.1"/>
    <property type="molecule type" value="Genomic_DNA"/>
</dbReference>
<keyword evidence="13" id="KW-1185">Reference proteome</keyword>
<dbReference type="Proteomes" id="UP000029714">
    <property type="component" value="Unassembled WGS sequence"/>
</dbReference>
<dbReference type="OrthoDB" id="9806359at2"/>
<evidence type="ECO:0000313" key="14">
    <source>
        <dbReference type="Proteomes" id="UP000477070"/>
    </source>
</evidence>
<dbReference type="FunFam" id="2.60.120.10:FF:000032">
    <property type="entry name" value="Mannose-1-phosphate guanylyltransferase/mannose-6-phosphate isomerase"/>
    <property type="match status" value="1"/>
</dbReference>
<dbReference type="Gene3D" id="3.90.550.10">
    <property type="entry name" value="Spore Coat Polysaccharide Biosynthesis Protein SpsA, Chain A"/>
    <property type="match status" value="1"/>
</dbReference>
<evidence type="ECO:0000256" key="5">
    <source>
        <dbReference type="ARBA" id="ARBA00022741"/>
    </source>
</evidence>
<dbReference type="InterPro" id="IPR054566">
    <property type="entry name" value="ManC/GMP-like_b-helix"/>
</dbReference>
<evidence type="ECO:0000256" key="4">
    <source>
        <dbReference type="ARBA" id="ARBA00022695"/>
    </source>
</evidence>
<dbReference type="AlphaFoldDB" id="A0A347VT12"/>
<evidence type="ECO:0000256" key="6">
    <source>
        <dbReference type="ARBA" id="ARBA00023134"/>
    </source>
</evidence>
<dbReference type="InterPro" id="IPR005835">
    <property type="entry name" value="NTP_transferase_dom"/>
</dbReference>
<evidence type="ECO:0000313" key="13">
    <source>
        <dbReference type="Proteomes" id="UP000029714"/>
    </source>
</evidence>
<dbReference type="SUPFAM" id="SSF51182">
    <property type="entry name" value="RmlC-like cupins"/>
    <property type="match status" value="1"/>
</dbReference>
<dbReference type="InterPro" id="IPR051161">
    <property type="entry name" value="Mannose-6P_isomerase_type2"/>
</dbReference>
<dbReference type="GO" id="GO:0005976">
    <property type="term" value="P:polysaccharide metabolic process"/>
    <property type="evidence" value="ECO:0007669"/>
    <property type="project" value="InterPro"/>
</dbReference>
<dbReference type="InterPro" id="IPR011051">
    <property type="entry name" value="RmlC_Cupin_sf"/>
</dbReference>
<dbReference type="Proteomes" id="UP000477070">
    <property type="component" value="Unassembled WGS sequence"/>
</dbReference>
<evidence type="ECO:0000259" key="10">
    <source>
        <dbReference type="Pfam" id="PF22640"/>
    </source>
</evidence>
<dbReference type="EC" id="2.7.7.13" evidence="2"/>
<dbReference type="FunFam" id="3.90.550.10:FF:000046">
    <property type="entry name" value="Mannose-1-phosphate guanylyltransferase (GDP)"/>
    <property type="match status" value="1"/>
</dbReference>
<dbReference type="GO" id="GO:0004475">
    <property type="term" value="F:mannose-1-phosphate guanylyltransferase (GTP) activity"/>
    <property type="evidence" value="ECO:0007669"/>
    <property type="project" value="UniProtKB-EC"/>
</dbReference>
<dbReference type="STRING" id="1548018.LS64_08720"/>
<feature type="domain" description="MannoseP isomerase/GMP-like beta-helix" evidence="10">
    <location>
        <begin position="333"/>
        <end position="382"/>
    </location>
</feature>
<gene>
    <name evidence="11" type="ORF">DCO61_05090</name>
    <name evidence="12" type="ORF">LS64_003825</name>
</gene>
<sequence>MVISILCGGSGTRLWPISRELMPKQFARLIGNDSLFKLTLERNVKLLGKNDSLQVITNDKHYFLALDEAAEVGIKVQSFILESIAKNTAAALTFAALLTAKTNPNEVILTLPSDHIIHDFPKYKSCVESALKLAESGNIVTFGIKPNTPHTGYGYIQIDSKDSKSSGVKKDSKSLQNIESSGLLVRAFHEKPDIKTAQKYVKEGNFFWNSGMFCYKANVLLDEMKTYQKEIYNACVTAFEKSYKDSNIESKTLDSKSKDSKLDSKNGEFLRLDKTLSEKIPELSIDYAVMEKTKKLKMIVGDFVWNDVGSFDSLDSEYEKDGDGNAKTCEIESIDSKNNLILAEKNVAMIGVNDFVVVDSSDVLLIAKKGQTQDVKKIVEQLKKKNSELVVVHNTAFRPWGSYTVLQEKPNYKLKSIVVKPKQRLSLQKHFHRNEHWIIVSGSAIVQVGKREIFLKANESTYIPMGEVHRLTNPGIIDLVMIEVQVGEYLGEDDIVRLSDDYKRN</sequence>
<dbReference type="CDD" id="cd02213">
    <property type="entry name" value="cupin_PMI_typeII_C"/>
    <property type="match status" value="1"/>
</dbReference>
<feature type="domain" description="Nucleotidyl transferase" evidence="8">
    <location>
        <begin position="5"/>
        <end position="315"/>
    </location>
</feature>
<comment type="similarity">
    <text evidence="1">Belongs to the mannose-6-phosphate isomerase type 2 family.</text>
</comment>
<comment type="caution">
    <text evidence="12">The sequence shown here is derived from an EMBL/GenBank/DDBJ whole genome shotgun (WGS) entry which is preliminary data.</text>
</comment>
<evidence type="ECO:0000259" key="9">
    <source>
        <dbReference type="Pfam" id="PF01050"/>
    </source>
</evidence>
<dbReference type="Pfam" id="PF22640">
    <property type="entry name" value="ManC_GMP_beta-helix"/>
    <property type="match status" value="1"/>
</dbReference>
<dbReference type="Pfam" id="PF01050">
    <property type="entry name" value="MannoseP_isomer"/>
    <property type="match status" value="1"/>
</dbReference>
<name>A0A347VT12_9HELI</name>
<keyword evidence="4" id="KW-0548">Nucleotidyltransferase</keyword>
<feature type="domain" description="Mannose-6-phosphate isomerase type II C-terminal" evidence="9">
    <location>
        <begin position="386"/>
        <end position="500"/>
    </location>
</feature>
<dbReference type="InterPro" id="IPR029044">
    <property type="entry name" value="Nucleotide-diphossugar_trans"/>
</dbReference>
<dbReference type="SUPFAM" id="SSF53448">
    <property type="entry name" value="Nucleotide-diphospho-sugar transferases"/>
    <property type="match status" value="1"/>
</dbReference>
<keyword evidence="5" id="KW-0547">Nucleotide-binding</keyword>
<evidence type="ECO:0000259" key="8">
    <source>
        <dbReference type="Pfam" id="PF00483"/>
    </source>
</evidence>
<dbReference type="EMBL" id="QBIU01000001">
    <property type="protein sequence ID" value="MWV69397.1"/>
    <property type="molecule type" value="Genomic_DNA"/>
</dbReference>
<reference evidence="11 14" key="4">
    <citation type="submission" date="2019-12" db="EMBL/GenBank/DDBJ databases">
        <title>Multi-Generational Helicobacter saguini Isolates.</title>
        <authorList>
            <person name="Mannion A."/>
            <person name="Shen Z."/>
            <person name="Fox J.G."/>
        </authorList>
    </citation>
    <scope>NUCLEOTIDE SEQUENCE [LARGE SCALE GENOMIC DNA]</scope>
    <source>
        <strain evidence="11">16-048</strain>
        <strain evidence="14">16-048 (F4)</strain>
    </source>
</reference>
<dbReference type="GO" id="GO:0009298">
    <property type="term" value="P:GDP-mannose biosynthetic process"/>
    <property type="evidence" value="ECO:0007669"/>
    <property type="project" value="TreeGrafter"/>
</dbReference>